<dbReference type="NCBIfam" id="NF047669">
    <property type="entry name" value="LIC13354_fam"/>
    <property type="match status" value="1"/>
</dbReference>
<accession>A0A4R9GAB4</accession>
<evidence type="ECO:0000313" key="1">
    <source>
        <dbReference type="EMBL" id="TGK08030.1"/>
    </source>
</evidence>
<dbReference type="Proteomes" id="UP000297453">
    <property type="component" value="Unassembled WGS sequence"/>
</dbReference>
<comment type="caution">
    <text evidence="1">The sequence shown here is derived from an EMBL/GenBank/DDBJ whole genome shotgun (WGS) entry which is preliminary data.</text>
</comment>
<reference evidence="1" key="1">
    <citation type="journal article" date="2019" name="PLoS Negl. Trop. Dis.">
        <title>Revisiting the worldwide diversity of Leptospira species in the environment.</title>
        <authorList>
            <person name="Vincent A.T."/>
            <person name="Schiettekatte O."/>
            <person name="Bourhy P."/>
            <person name="Veyrier F.J."/>
            <person name="Picardeau M."/>
        </authorList>
    </citation>
    <scope>NUCLEOTIDE SEQUENCE [LARGE SCALE GENOMIC DNA]</scope>
    <source>
        <strain evidence="1">SSS9</strain>
    </source>
</reference>
<protein>
    <submittedName>
        <fullName evidence="1">Uncharacterized protein</fullName>
    </submittedName>
</protein>
<proteinExistence type="predicted"/>
<dbReference type="OrthoDB" id="336014at2"/>
<dbReference type="EMBL" id="RQEP01000005">
    <property type="protein sequence ID" value="TGK08030.1"/>
    <property type="molecule type" value="Genomic_DNA"/>
</dbReference>
<sequence length="184" mass="19843">MISILIVLSLFNAGCFEPNSSDNSSENVLGLVALSTMNPISGNYSAYNGTPDFPGDSYSADGSQITGELAMSNTLVAQTFIDATYGNSYLYGIIKEINVAKQVVYVQFRADSSYSQGDFAWYRWTNNGGYLYLCPDLSGVSSQTTLASAKADDLDTYSDPTNINAGCGLNSGFSPTFWTRLQKN</sequence>
<name>A0A4R9GAB4_9LEPT</name>
<organism evidence="1 2">
    <name type="scientific">Leptospira semungkisensis</name>
    <dbReference type="NCBI Taxonomy" id="2484985"/>
    <lineage>
        <taxon>Bacteria</taxon>
        <taxon>Pseudomonadati</taxon>
        <taxon>Spirochaetota</taxon>
        <taxon>Spirochaetia</taxon>
        <taxon>Leptospirales</taxon>
        <taxon>Leptospiraceae</taxon>
        <taxon>Leptospira</taxon>
    </lineage>
</organism>
<keyword evidence="2" id="KW-1185">Reference proteome</keyword>
<evidence type="ECO:0000313" key="2">
    <source>
        <dbReference type="Proteomes" id="UP000297453"/>
    </source>
</evidence>
<dbReference type="AlphaFoldDB" id="A0A4R9GAB4"/>
<gene>
    <name evidence="1" type="ORF">EHO59_04000</name>
</gene>